<evidence type="ECO:0000256" key="4">
    <source>
        <dbReference type="RuleBase" id="RU003719"/>
    </source>
</evidence>
<keyword evidence="3" id="KW-0520">NAD</keyword>
<accession>A0A1G7KXM7</accession>
<dbReference type="PROSITE" id="PS00670">
    <property type="entry name" value="D_2_HYDROXYACID_DH_2"/>
    <property type="match status" value="1"/>
</dbReference>
<dbReference type="AlphaFoldDB" id="A0A1G7KXM7"/>
<dbReference type="PROSITE" id="PS00671">
    <property type="entry name" value="D_2_HYDROXYACID_DH_3"/>
    <property type="match status" value="1"/>
</dbReference>
<dbReference type="GO" id="GO:0051287">
    <property type="term" value="F:NAD binding"/>
    <property type="evidence" value="ECO:0007669"/>
    <property type="project" value="InterPro"/>
</dbReference>
<dbReference type="InterPro" id="IPR029753">
    <property type="entry name" value="D-isomer_DH_CS"/>
</dbReference>
<dbReference type="PANTHER" id="PTHR43761">
    <property type="entry name" value="D-ISOMER SPECIFIC 2-HYDROXYACID DEHYDROGENASE FAMILY PROTEIN (AFU_ORTHOLOGUE AFUA_1G13630)"/>
    <property type="match status" value="1"/>
</dbReference>
<gene>
    <name evidence="7" type="ORF">SAMN05216337_105513</name>
</gene>
<dbReference type="EMBL" id="FMZW01000055">
    <property type="protein sequence ID" value="SDF41834.1"/>
    <property type="molecule type" value="Genomic_DNA"/>
</dbReference>
<reference evidence="7 8" key="1">
    <citation type="submission" date="2016-10" db="EMBL/GenBank/DDBJ databases">
        <authorList>
            <person name="de Groot N.N."/>
        </authorList>
    </citation>
    <scope>NUCLEOTIDE SEQUENCE [LARGE SCALE GENOMIC DNA]</scope>
    <source>
        <strain evidence="7 8">R5</strain>
    </source>
</reference>
<dbReference type="FunFam" id="3.40.50.720:FF:000203">
    <property type="entry name" value="D-3-phosphoglycerate dehydrogenase (SerA)"/>
    <property type="match status" value="1"/>
</dbReference>
<evidence type="ECO:0000256" key="3">
    <source>
        <dbReference type="ARBA" id="ARBA00023027"/>
    </source>
</evidence>
<protein>
    <submittedName>
        <fullName evidence="7">D-3-phosphoglycerate dehydrogenase</fullName>
    </submittedName>
</protein>
<evidence type="ECO:0000313" key="8">
    <source>
        <dbReference type="Proteomes" id="UP000199245"/>
    </source>
</evidence>
<evidence type="ECO:0000259" key="6">
    <source>
        <dbReference type="Pfam" id="PF02826"/>
    </source>
</evidence>
<dbReference type="Proteomes" id="UP000199245">
    <property type="component" value="Unassembled WGS sequence"/>
</dbReference>
<dbReference type="SUPFAM" id="SSF52283">
    <property type="entry name" value="Formate/glycerate dehydrogenase catalytic domain-like"/>
    <property type="match status" value="1"/>
</dbReference>
<dbReference type="SUPFAM" id="SSF51735">
    <property type="entry name" value="NAD(P)-binding Rossmann-fold domains"/>
    <property type="match status" value="1"/>
</dbReference>
<proteinExistence type="inferred from homology"/>
<dbReference type="Pfam" id="PF02826">
    <property type="entry name" value="2-Hacid_dh_C"/>
    <property type="match status" value="1"/>
</dbReference>
<dbReference type="RefSeq" id="WP_092089617.1">
    <property type="nucleotide sequence ID" value="NZ_FMZW01000055.1"/>
</dbReference>
<dbReference type="PANTHER" id="PTHR43761:SF1">
    <property type="entry name" value="D-ISOMER SPECIFIC 2-HYDROXYACID DEHYDROGENASE CATALYTIC DOMAIN-CONTAINING PROTEIN-RELATED"/>
    <property type="match status" value="1"/>
</dbReference>
<dbReference type="InterPro" id="IPR006140">
    <property type="entry name" value="D-isomer_DH_NAD-bd"/>
</dbReference>
<organism evidence="7 8">
    <name type="scientific">Bradyrhizobium brasilense</name>
    <dbReference type="NCBI Taxonomy" id="1419277"/>
    <lineage>
        <taxon>Bacteria</taxon>
        <taxon>Pseudomonadati</taxon>
        <taxon>Pseudomonadota</taxon>
        <taxon>Alphaproteobacteria</taxon>
        <taxon>Hyphomicrobiales</taxon>
        <taxon>Nitrobacteraceae</taxon>
        <taxon>Bradyrhizobium</taxon>
    </lineage>
</organism>
<keyword evidence="2 4" id="KW-0560">Oxidoreductase</keyword>
<dbReference type="GO" id="GO:0016616">
    <property type="term" value="F:oxidoreductase activity, acting on the CH-OH group of donors, NAD or NADP as acceptor"/>
    <property type="evidence" value="ECO:0007669"/>
    <property type="project" value="InterPro"/>
</dbReference>
<evidence type="ECO:0000259" key="5">
    <source>
        <dbReference type="Pfam" id="PF00389"/>
    </source>
</evidence>
<evidence type="ECO:0000256" key="1">
    <source>
        <dbReference type="ARBA" id="ARBA00005854"/>
    </source>
</evidence>
<evidence type="ECO:0000313" key="7">
    <source>
        <dbReference type="EMBL" id="SDF41834.1"/>
    </source>
</evidence>
<dbReference type="InterPro" id="IPR036291">
    <property type="entry name" value="NAD(P)-bd_dom_sf"/>
</dbReference>
<dbReference type="InterPro" id="IPR050418">
    <property type="entry name" value="D-iso_2-hydroxyacid_DH_PdxB"/>
</dbReference>
<evidence type="ECO:0000256" key="2">
    <source>
        <dbReference type="ARBA" id="ARBA00023002"/>
    </source>
</evidence>
<dbReference type="InterPro" id="IPR006139">
    <property type="entry name" value="D-isomer_2_OHA_DH_cat_dom"/>
</dbReference>
<name>A0A1G7KXM7_9BRAD</name>
<comment type="similarity">
    <text evidence="1 4">Belongs to the D-isomer specific 2-hydroxyacid dehydrogenase family.</text>
</comment>
<dbReference type="Gene3D" id="3.40.50.720">
    <property type="entry name" value="NAD(P)-binding Rossmann-like Domain"/>
    <property type="match status" value="2"/>
</dbReference>
<feature type="domain" description="D-isomer specific 2-hydroxyacid dehydrogenase NAD-binding" evidence="6">
    <location>
        <begin position="113"/>
        <end position="287"/>
    </location>
</feature>
<dbReference type="Pfam" id="PF00389">
    <property type="entry name" value="2-Hacid_dh"/>
    <property type="match status" value="1"/>
</dbReference>
<sequence length="328" mass="33750">MTAPFRVLVTGDSLAPAAVNVLSEIGADVVLMRDAVTPERLAHEMARAPTQAILMRGNPVFSAATIAGNPHLRVIAKHGAGVDSVDIDAATARRVLVMVAGDANAPAVAEHTIALILALGRDVVSLNARTHSGAWDRATYRGREIRGRTIGLVGFGRIARHVARAAAALGMSVVALGRSKGRVDPALAREAADLAELLAVSDIVSLHAPLTDATRGMIDAGRLNAMKPGSLLINTARGALVDEGALCAALRSGHLAGAGLDTLAEEPPAKDSPILQAPNLIVTPHIAAQTGASITRTGVEAARNIVAVLTQRDIDRANVVNPAALDAP</sequence>
<feature type="domain" description="D-isomer specific 2-hydroxyacid dehydrogenase catalytic" evidence="5">
    <location>
        <begin position="8"/>
        <end position="314"/>
    </location>
</feature>